<keyword evidence="2" id="KW-1185">Reference proteome</keyword>
<evidence type="ECO:0000313" key="1">
    <source>
        <dbReference type="EMBL" id="ANB61652.1"/>
    </source>
</evidence>
<reference evidence="1 2" key="1">
    <citation type="journal article" date="2006" name="Syst. Appl. Microbiol.">
        <title>Anoxybacillus amylolyticus sp. nov., a thermophilic amylase producing bacterium isolated from Mount Rittmann (Antarctica).</title>
        <authorList>
            <person name="Poli A."/>
            <person name="Esposito E."/>
            <person name="Lama L."/>
            <person name="Orlando P."/>
            <person name="Nicolaus G."/>
            <person name="de Appolonia F."/>
            <person name="Gambacorta A."/>
            <person name="Nicolaus B."/>
        </authorList>
    </citation>
    <scope>NUCLEOTIDE SEQUENCE [LARGE SCALE GENOMIC DNA]</scope>
    <source>
        <strain evidence="1 2">DSM 15939</strain>
    </source>
</reference>
<protein>
    <submittedName>
        <fullName evidence="1">Uncharacterized protein</fullName>
    </submittedName>
</protein>
<gene>
    <name evidence="1" type="ORF">GFC30_1392</name>
</gene>
<accession>A0A160F6D0</accession>
<dbReference type="AlphaFoldDB" id="A0A160F6D0"/>
<evidence type="ECO:0000313" key="2">
    <source>
        <dbReference type="Proteomes" id="UP000076865"/>
    </source>
</evidence>
<sequence length="137" mass="15987">MVTAIAIPLLFVYFYYVTRKEQKRMYHQWLQVGNVPAESVVKGTIIAIQEKTERYYGHYLLAIIDLQLEHGKEKIMARMQFPLTESLQKPTFSIGDTMVCYGRWGNQVFLFTTYQTVATASKNLAYNIEKQHLPQDE</sequence>
<dbReference type="Proteomes" id="UP000076865">
    <property type="component" value="Chromosome"/>
</dbReference>
<name>A0A160F6D0_9BACL</name>
<proteinExistence type="predicted"/>
<dbReference type="KEGG" id="aamy:GFC30_1392"/>
<organism evidence="1 2">
    <name type="scientific">Anoxybacteroides amylolyticum</name>
    <dbReference type="NCBI Taxonomy" id="294699"/>
    <lineage>
        <taxon>Bacteria</taxon>
        <taxon>Bacillati</taxon>
        <taxon>Bacillota</taxon>
        <taxon>Bacilli</taxon>
        <taxon>Bacillales</taxon>
        <taxon>Anoxybacillaceae</taxon>
        <taxon>Anoxybacteroides</taxon>
    </lineage>
</organism>
<dbReference type="EMBL" id="CP015438">
    <property type="protein sequence ID" value="ANB61652.1"/>
    <property type="molecule type" value="Genomic_DNA"/>
</dbReference>